<protein>
    <recommendedName>
        <fullName evidence="4">EpsG family protein</fullName>
    </recommendedName>
</protein>
<proteinExistence type="predicted"/>
<feature type="transmembrane region" description="Helical" evidence="1">
    <location>
        <begin position="158"/>
        <end position="179"/>
    </location>
</feature>
<organism evidence="2 3">
    <name type="scientific">Rhodopirellula baltica SH28</name>
    <dbReference type="NCBI Taxonomy" id="993517"/>
    <lineage>
        <taxon>Bacteria</taxon>
        <taxon>Pseudomonadati</taxon>
        <taxon>Planctomycetota</taxon>
        <taxon>Planctomycetia</taxon>
        <taxon>Pirellulales</taxon>
        <taxon>Pirellulaceae</taxon>
        <taxon>Rhodopirellula</taxon>
    </lineage>
</organism>
<dbReference type="EMBL" id="AMCW01000170">
    <property type="protein sequence ID" value="EKJ98730.1"/>
    <property type="molecule type" value="Genomic_DNA"/>
</dbReference>
<evidence type="ECO:0000256" key="1">
    <source>
        <dbReference type="SAM" id="Phobius"/>
    </source>
</evidence>
<evidence type="ECO:0000313" key="3">
    <source>
        <dbReference type="Proteomes" id="UP000007993"/>
    </source>
</evidence>
<dbReference type="Pfam" id="PF14897">
    <property type="entry name" value="EpsG"/>
    <property type="match status" value="1"/>
</dbReference>
<dbReference type="InterPro" id="IPR049458">
    <property type="entry name" value="EpsG-like"/>
</dbReference>
<feature type="transmembrane region" description="Helical" evidence="1">
    <location>
        <begin position="316"/>
        <end position="335"/>
    </location>
</feature>
<feature type="transmembrane region" description="Helical" evidence="1">
    <location>
        <begin position="191"/>
        <end position="208"/>
    </location>
</feature>
<dbReference type="AlphaFoldDB" id="K5DZ66"/>
<dbReference type="PATRIC" id="fig|993517.3.peg.6446"/>
<feature type="transmembrane region" description="Helical" evidence="1">
    <location>
        <begin position="89"/>
        <end position="108"/>
    </location>
</feature>
<sequence>MIYLVIFALLIALRYFAGADPQSNQRGYRVVLAFLFVFCAFRFEVGADWTGYLNNYRIQRWESFGEAVERRNPSFWVLNEIVHQLNLPYPWVNVFVAVVFFTGLHCFAKRQNDPLGFLVLSFPVLIVNMPMSALKQAIGIGFVCIALTAYLDKRLFRFVFWVLVGGSFHGSALIFLPLIPLVKKELTQRDLFQAGVLALPGLIALAFSSEAEVMQSRYIDRSREAAGAIFRIALLVATGLFFYFYAREYWKKLFPSDYRLAGLGALMMLAVAPAILVSTVIGDRFGYYLIPIQLMIFSRFPILFRNTSHARFLSTAPYAGLFIFFFAWTSMSWHFEVAFLPYQTWLFGFPDSKWGFLY</sequence>
<feature type="transmembrane region" description="Helical" evidence="1">
    <location>
        <begin position="228"/>
        <end position="246"/>
    </location>
</feature>
<keyword evidence="1" id="KW-0812">Transmembrane</keyword>
<dbReference type="RefSeq" id="WP_007335275.1">
    <property type="nucleotide sequence ID" value="NZ_AMCW01000170.1"/>
</dbReference>
<name>K5DZ66_RHOBT</name>
<comment type="caution">
    <text evidence="2">The sequence shown here is derived from an EMBL/GenBank/DDBJ whole genome shotgun (WGS) entry which is preliminary data.</text>
</comment>
<accession>K5DZ66</accession>
<dbReference type="Proteomes" id="UP000007993">
    <property type="component" value="Unassembled WGS sequence"/>
</dbReference>
<keyword evidence="1" id="KW-0472">Membrane</keyword>
<keyword evidence="1" id="KW-1133">Transmembrane helix</keyword>
<feature type="transmembrane region" description="Helical" evidence="1">
    <location>
        <begin position="115"/>
        <end position="138"/>
    </location>
</feature>
<gene>
    <name evidence="2" type="ORF">RBSH_05953</name>
</gene>
<evidence type="ECO:0000313" key="2">
    <source>
        <dbReference type="EMBL" id="EKJ98730.1"/>
    </source>
</evidence>
<feature type="transmembrane region" description="Helical" evidence="1">
    <location>
        <begin position="258"/>
        <end position="281"/>
    </location>
</feature>
<reference evidence="2 3" key="1">
    <citation type="journal article" date="2013" name="Mar. Genomics">
        <title>Expression of sulfatases in Rhodopirellula baltica and the diversity of sulfatases in the genus Rhodopirellula.</title>
        <authorList>
            <person name="Wegner C.E."/>
            <person name="Richter-Heitmann T."/>
            <person name="Klindworth A."/>
            <person name="Klockow C."/>
            <person name="Richter M."/>
            <person name="Achstetter T."/>
            <person name="Glockner F.O."/>
            <person name="Harder J."/>
        </authorList>
    </citation>
    <scope>NUCLEOTIDE SEQUENCE [LARGE SCALE GENOMIC DNA]</scope>
    <source>
        <strain evidence="2 3">SH28</strain>
    </source>
</reference>
<evidence type="ECO:0008006" key="4">
    <source>
        <dbReference type="Google" id="ProtNLM"/>
    </source>
</evidence>